<name>A0ABU9DJR6_9BACL</name>
<dbReference type="EMBL" id="JBBPCC010000008">
    <property type="protein sequence ID" value="MEK8129114.1"/>
    <property type="molecule type" value="Genomic_DNA"/>
</dbReference>
<proteinExistence type="predicted"/>
<dbReference type="RefSeq" id="WP_341416207.1">
    <property type="nucleotide sequence ID" value="NZ_JBBPCC010000008.1"/>
</dbReference>
<keyword evidence="3" id="KW-1185">Reference proteome</keyword>
<dbReference type="Proteomes" id="UP001469365">
    <property type="component" value="Unassembled WGS sequence"/>
</dbReference>
<feature type="region of interest" description="Disordered" evidence="1">
    <location>
        <begin position="1"/>
        <end position="28"/>
    </location>
</feature>
<organism evidence="2 3">
    <name type="scientific">Paenibacillus filicis</name>
    <dbReference type="NCBI Taxonomy" id="669464"/>
    <lineage>
        <taxon>Bacteria</taxon>
        <taxon>Bacillati</taxon>
        <taxon>Bacillota</taxon>
        <taxon>Bacilli</taxon>
        <taxon>Bacillales</taxon>
        <taxon>Paenibacillaceae</taxon>
        <taxon>Paenibacillus</taxon>
    </lineage>
</organism>
<accession>A0ABU9DJR6</accession>
<protein>
    <submittedName>
        <fullName evidence="2">Uncharacterized protein</fullName>
    </submittedName>
</protein>
<reference evidence="2 3" key="1">
    <citation type="submission" date="2024-04" db="EMBL/GenBank/DDBJ databases">
        <title>draft genome sequnece of Paenibacillus filicis.</title>
        <authorList>
            <person name="Kim D.-U."/>
        </authorList>
    </citation>
    <scope>NUCLEOTIDE SEQUENCE [LARGE SCALE GENOMIC DNA]</scope>
    <source>
        <strain evidence="2 3">KACC14197</strain>
    </source>
</reference>
<sequence length="156" mass="17300">MSEEKEKKTERLGSGKPLAAGVRARPEGCSEVQAGDTLYETLEPHDQGSDSIRDRLDAELSGTRFTGQHKVLERTHPKGWRQKLSSWWNSELELPLVPVSLVFLVLFGAVEVNRLQSSSSGGKTTAQERRELIEVGGSTYWKDEFDKAVARSEGQG</sequence>
<comment type="caution">
    <text evidence="2">The sequence shown here is derived from an EMBL/GenBank/DDBJ whole genome shotgun (WGS) entry which is preliminary data.</text>
</comment>
<evidence type="ECO:0000313" key="3">
    <source>
        <dbReference type="Proteomes" id="UP001469365"/>
    </source>
</evidence>
<evidence type="ECO:0000313" key="2">
    <source>
        <dbReference type="EMBL" id="MEK8129114.1"/>
    </source>
</evidence>
<feature type="compositionally biased region" description="Basic and acidic residues" evidence="1">
    <location>
        <begin position="1"/>
        <end position="13"/>
    </location>
</feature>
<gene>
    <name evidence="2" type="ORF">WMW72_14510</name>
</gene>
<evidence type="ECO:0000256" key="1">
    <source>
        <dbReference type="SAM" id="MobiDB-lite"/>
    </source>
</evidence>